<dbReference type="GeneID" id="40265360"/>
<reference evidence="2" key="1">
    <citation type="submission" date="2019-05" db="EMBL/GenBank/DDBJ databases">
        <title>Genome sequence and methylation pattern of the halophilic Archaeon Natrinema versiforme BOL5-4.</title>
        <authorList>
            <person name="DasSarma P."/>
            <person name="Anton B.P."/>
            <person name="DasSarma S.L."/>
            <person name="Martinez F.L."/>
            <person name="Guzman D."/>
            <person name="Roberts R.J."/>
            <person name="DasSarma S."/>
        </authorList>
    </citation>
    <scope>NUCLEOTIDE SEQUENCE [LARGE SCALE GENOMIC DNA]</scope>
    <source>
        <strain evidence="2">BOL5-4</strain>
    </source>
</reference>
<dbReference type="OrthoDB" id="371695at2157"/>
<dbReference type="EMBL" id="CP040330">
    <property type="protein sequence ID" value="QCS42448.1"/>
    <property type="molecule type" value="Genomic_DNA"/>
</dbReference>
<organism evidence="1 2">
    <name type="scientific">Natrinema versiforme</name>
    <dbReference type="NCBI Taxonomy" id="88724"/>
    <lineage>
        <taxon>Archaea</taxon>
        <taxon>Methanobacteriati</taxon>
        <taxon>Methanobacteriota</taxon>
        <taxon>Stenosarchaea group</taxon>
        <taxon>Halobacteria</taxon>
        <taxon>Halobacteriales</taxon>
        <taxon>Natrialbaceae</taxon>
        <taxon>Natrinema</taxon>
    </lineage>
</organism>
<dbReference type="RefSeq" id="WP_138244934.1">
    <property type="nucleotide sequence ID" value="NZ_CP040330.1"/>
</dbReference>
<dbReference type="AlphaFoldDB" id="A0A4P8WGG5"/>
<evidence type="ECO:0000313" key="1">
    <source>
        <dbReference type="EMBL" id="QCS42448.1"/>
    </source>
</evidence>
<dbReference type="Pfam" id="PF08859">
    <property type="entry name" value="DGC"/>
    <property type="match status" value="1"/>
</dbReference>
<dbReference type="KEGG" id="nvr:FEJ81_08765"/>
<sequence length="126" mass="13653">MTDAADDRPLVYSCSGCSSAAQMANDLAVSLDRDGIAEMSCIAGVGGDVAPLVETATSGREIVVIDGCPLECAKQCLDHHDILPDLHYNLAREGVSKEYHTDYDEDEAETLRRELEAGIEKHMKQN</sequence>
<evidence type="ECO:0000313" key="2">
    <source>
        <dbReference type="Proteomes" id="UP000302218"/>
    </source>
</evidence>
<gene>
    <name evidence="1" type="ORF">FEJ81_08765</name>
</gene>
<proteinExistence type="predicted"/>
<name>A0A4P8WGG5_9EURY</name>
<dbReference type="InterPro" id="IPR014958">
    <property type="entry name" value="DGC"/>
</dbReference>
<dbReference type="PIRSF" id="PIRSF037181">
    <property type="entry name" value="DGC"/>
    <property type="match status" value="1"/>
</dbReference>
<dbReference type="Proteomes" id="UP000302218">
    <property type="component" value="Chromosome"/>
</dbReference>
<protein>
    <submittedName>
        <fullName evidence="1">Zinc-binding protein</fullName>
    </submittedName>
</protein>
<accession>A0A4P8WGG5</accession>